<dbReference type="Proteomes" id="UP000286947">
    <property type="component" value="Unassembled WGS sequence"/>
</dbReference>
<feature type="transmembrane region" description="Helical" evidence="1">
    <location>
        <begin position="32"/>
        <end position="51"/>
    </location>
</feature>
<keyword evidence="1" id="KW-0472">Membrane</keyword>
<feature type="transmembrane region" description="Helical" evidence="1">
    <location>
        <begin position="168"/>
        <end position="188"/>
    </location>
</feature>
<evidence type="ECO:0000313" key="3">
    <source>
        <dbReference type="Proteomes" id="UP000286947"/>
    </source>
</evidence>
<dbReference type="EMBL" id="PQSP01000002">
    <property type="protein sequence ID" value="RUS67267.1"/>
    <property type="molecule type" value="Genomic_DNA"/>
</dbReference>
<dbReference type="RefSeq" id="WP_126979171.1">
    <property type="nucleotide sequence ID" value="NZ_PQSP01000002.1"/>
</dbReference>
<reference evidence="2 3" key="1">
    <citation type="submission" date="2018-01" db="EMBL/GenBank/DDBJ databases">
        <title>Saezia sanguinis gen. nov., sp. nov., in the order Burkholderiales isolated from human blood.</title>
        <authorList>
            <person name="Medina-Pascual M.J."/>
            <person name="Valdezate S."/>
            <person name="Monzon S."/>
            <person name="Cuesta I."/>
            <person name="Carrasco G."/>
            <person name="Villalon P."/>
            <person name="Saez-Nieto J.A."/>
        </authorList>
    </citation>
    <scope>NUCLEOTIDE SEQUENCE [LARGE SCALE GENOMIC DNA]</scope>
    <source>
        <strain evidence="2 3">CNM695-12</strain>
    </source>
</reference>
<name>A0A433SEV3_9BURK</name>
<feature type="transmembrane region" description="Helical" evidence="1">
    <location>
        <begin position="57"/>
        <end position="78"/>
    </location>
</feature>
<evidence type="ECO:0000313" key="2">
    <source>
        <dbReference type="EMBL" id="RUS67267.1"/>
    </source>
</evidence>
<keyword evidence="3" id="KW-1185">Reference proteome</keyword>
<sequence>MNNIAIKQVEKPMLDLLRAQRLIYSQAKKMQAIFLVVAFILPFISLINNYLNLAFEAWVAFIALIIAFLEALVFEPWFKQQLKTAAKLKEDFDCNVLEMDWNSFLVGKKVQPEEIFQHARKQFSEEDEKELLGWYPDIVRNLPLHLARLVCQRTNLWYDGELRKGYRGLLLGGVILIVLVVITISLWINCSMESLVLSAMTPLAPIVIWTLKEFNRQKDSLDLLVQLDKEVISLFECSRKNGSEKKISTWSRELQDAIYNHRVSNPLIFDWFYKRCRPAMEGQMNAGAEHWVKELAKNSDK</sequence>
<protein>
    <submittedName>
        <fullName evidence="2">Uncharacterized protein</fullName>
    </submittedName>
</protein>
<dbReference type="AlphaFoldDB" id="A0A433SEV3"/>
<dbReference type="InterPro" id="IPR049920">
    <property type="entry name" value="IK1_05631-like"/>
</dbReference>
<organism evidence="2 3">
    <name type="scientific">Saezia sanguinis</name>
    <dbReference type="NCBI Taxonomy" id="1965230"/>
    <lineage>
        <taxon>Bacteria</taxon>
        <taxon>Pseudomonadati</taxon>
        <taxon>Pseudomonadota</taxon>
        <taxon>Betaproteobacteria</taxon>
        <taxon>Burkholderiales</taxon>
        <taxon>Saeziaceae</taxon>
        <taxon>Saezia</taxon>
    </lineage>
</organism>
<keyword evidence="1" id="KW-0812">Transmembrane</keyword>
<dbReference type="OrthoDB" id="2943409at2"/>
<gene>
    <name evidence="2" type="ORF">CUZ56_01210</name>
</gene>
<keyword evidence="1" id="KW-1133">Transmembrane helix</keyword>
<accession>A0A433SEV3</accession>
<dbReference type="Pfam" id="PF18159">
    <property type="entry name" value="S_4TM"/>
    <property type="match status" value="1"/>
</dbReference>
<comment type="caution">
    <text evidence="2">The sequence shown here is derived from an EMBL/GenBank/DDBJ whole genome shotgun (WGS) entry which is preliminary data.</text>
</comment>
<evidence type="ECO:0000256" key="1">
    <source>
        <dbReference type="SAM" id="Phobius"/>
    </source>
</evidence>
<proteinExistence type="predicted"/>